<accession>A0AAD7W3P2</accession>
<protein>
    <submittedName>
        <fullName evidence="2">Uncharacterized protein</fullName>
    </submittedName>
</protein>
<comment type="caution">
    <text evidence="2">The sequence shown here is derived from an EMBL/GenBank/DDBJ whole genome shotgun (WGS) entry which is preliminary data.</text>
</comment>
<keyword evidence="3" id="KW-1185">Reference proteome</keyword>
<dbReference type="Proteomes" id="UP001221898">
    <property type="component" value="Unassembled WGS sequence"/>
</dbReference>
<reference evidence="2" key="1">
    <citation type="journal article" date="2023" name="Science">
        <title>Genome structures resolve the early diversification of teleost fishes.</title>
        <authorList>
            <person name="Parey E."/>
            <person name="Louis A."/>
            <person name="Montfort J."/>
            <person name="Bouchez O."/>
            <person name="Roques C."/>
            <person name="Iampietro C."/>
            <person name="Lluch J."/>
            <person name="Castinel A."/>
            <person name="Donnadieu C."/>
            <person name="Desvignes T."/>
            <person name="Floi Bucao C."/>
            <person name="Jouanno E."/>
            <person name="Wen M."/>
            <person name="Mejri S."/>
            <person name="Dirks R."/>
            <person name="Jansen H."/>
            <person name="Henkel C."/>
            <person name="Chen W.J."/>
            <person name="Zahm M."/>
            <person name="Cabau C."/>
            <person name="Klopp C."/>
            <person name="Thompson A.W."/>
            <person name="Robinson-Rechavi M."/>
            <person name="Braasch I."/>
            <person name="Lecointre G."/>
            <person name="Bobe J."/>
            <person name="Postlethwait J.H."/>
            <person name="Berthelot C."/>
            <person name="Roest Crollius H."/>
            <person name="Guiguen Y."/>
        </authorList>
    </citation>
    <scope>NUCLEOTIDE SEQUENCE</scope>
    <source>
        <strain evidence="2">NC1722</strain>
    </source>
</reference>
<name>A0AAD7W3P2_9TELE</name>
<gene>
    <name evidence="2" type="ORF">AAFF_G00243990</name>
</gene>
<sequence length="98" mass="10757">MVSHRRPTGPYSVSALPSQTGQEHKKPHSTTIMATEPKCGSHTCHSWRRGTGSGFDRRLEKARPVAVSPSCHRPESSPQEGWTAWRHPPPPPGLCPSL</sequence>
<dbReference type="AlphaFoldDB" id="A0AAD7W3P2"/>
<proteinExistence type="predicted"/>
<organism evidence="2 3">
    <name type="scientific">Aldrovandia affinis</name>
    <dbReference type="NCBI Taxonomy" id="143900"/>
    <lineage>
        <taxon>Eukaryota</taxon>
        <taxon>Metazoa</taxon>
        <taxon>Chordata</taxon>
        <taxon>Craniata</taxon>
        <taxon>Vertebrata</taxon>
        <taxon>Euteleostomi</taxon>
        <taxon>Actinopterygii</taxon>
        <taxon>Neopterygii</taxon>
        <taxon>Teleostei</taxon>
        <taxon>Notacanthiformes</taxon>
        <taxon>Halosauridae</taxon>
        <taxon>Aldrovandia</taxon>
    </lineage>
</organism>
<evidence type="ECO:0000313" key="3">
    <source>
        <dbReference type="Proteomes" id="UP001221898"/>
    </source>
</evidence>
<evidence type="ECO:0000313" key="2">
    <source>
        <dbReference type="EMBL" id="KAJ8378321.1"/>
    </source>
</evidence>
<dbReference type="EMBL" id="JAINUG010000324">
    <property type="protein sequence ID" value="KAJ8378321.1"/>
    <property type="molecule type" value="Genomic_DNA"/>
</dbReference>
<feature type="compositionally biased region" description="Pro residues" evidence="1">
    <location>
        <begin position="87"/>
        <end position="98"/>
    </location>
</feature>
<feature type="region of interest" description="Disordered" evidence="1">
    <location>
        <begin position="1"/>
        <end position="98"/>
    </location>
</feature>
<evidence type="ECO:0000256" key="1">
    <source>
        <dbReference type="SAM" id="MobiDB-lite"/>
    </source>
</evidence>